<feature type="compositionally biased region" description="Polar residues" evidence="1">
    <location>
        <begin position="587"/>
        <end position="599"/>
    </location>
</feature>
<feature type="compositionally biased region" description="Polar residues" evidence="1">
    <location>
        <begin position="542"/>
        <end position="551"/>
    </location>
</feature>
<reference evidence="3" key="1">
    <citation type="submission" date="2016-05" db="EMBL/GenBank/DDBJ databases">
        <title>Comparative genomics of biotechnologically important yeasts.</title>
        <authorList>
            <consortium name="DOE Joint Genome Institute"/>
            <person name="Riley R."/>
            <person name="Haridas S."/>
            <person name="Wolfe K.H."/>
            <person name="Lopes M.R."/>
            <person name="Hittinger C.T."/>
            <person name="Goker M."/>
            <person name="Salamov A."/>
            <person name="Wisecaver J."/>
            <person name="Long T.M."/>
            <person name="Aerts A.L."/>
            <person name="Barry K."/>
            <person name="Choi C."/>
            <person name="Clum A."/>
            <person name="Coughlan A.Y."/>
            <person name="Deshpande S."/>
            <person name="Douglass A.P."/>
            <person name="Hanson S.J."/>
            <person name="Klenk H.-P."/>
            <person name="Labutti K."/>
            <person name="Lapidus A."/>
            <person name="Lindquist E."/>
            <person name="Lipzen A."/>
            <person name="Meier-Kolthoff J.P."/>
            <person name="Ohm R.A."/>
            <person name="Otillar R.P."/>
            <person name="Pangilinan J."/>
            <person name="Peng Y."/>
            <person name="Rokas A."/>
            <person name="Rosa C.A."/>
            <person name="Scheuner C."/>
            <person name="Sibirny A.A."/>
            <person name="Slot J.C."/>
            <person name="Stielow J.B."/>
            <person name="Sun H."/>
            <person name="Kurtzman C.P."/>
            <person name="Blackwell M."/>
            <person name="Grigoriev I.V."/>
            <person name="Jeffries T.W."/>
        </authorList>
    </citation>
    <scope>NUCLEOTIDE SEQUENCE [LARGE SCALE GENOMIC DNA]</scope>
    <source>
        <strain evidence="3">NRRL Y-12698</strain>
    </source>
</reference>
<name>A0A1E3QP98_9ASCO</name>
<dbReference type="EMBL" id="KV454432">
    <property type="protein sequence ID" value="ODQ79491.1"/>
    <property type="molecule type" value="Genomic_DNA"/>
</dbReference>
<proteinExistence type="predicted"/>
<dbReference type="RefSeq" id="XP_018984819.1">
    <property type="nucleotide sequence ID" value="XM_019129060.1"/>
</dbReference>
<keyword evidence="3" id="KW-1185">Reference proteome</keyword>
<dbReference type="Proteomes" id="UP000094336">
    <property type="component" value="Unassembled WGS sequence"/>
</dbReference>
<organism evidence="2 3">
    <name type="scientific">Babjeviella inositovora NRRL Y-12698</name>
    <dbReference type="NCBI Taxonomy" id="984486"/>
    <lineage>
        <taxon>Eukaryota</taxon>
        <taxon>Fungi</taxon>
        <taxon>Dikarya</taxon>
        <taxon>Ascomycota</taxon>
        <taxon>Saccharomycotina</taxon>
        <taxon>Pichiomycetes</taxon>
        <taxon>Serinales incertae sedis</taxon>
        <taxon>Babjeviella</taxon>
    </lineage>
</organism>
<feature type="region of interest" description="Disordered" evidence="1">
    <location>
        <begin position="538"/>
        <end position="603"/>
    </location>
</feature>
<feature type="compositionally biased region" description="Basic and acidic residues" evidence="1">
    <location>
        <begin position="565"/>
        <end position="576"/>
    </location>
</feature>
<evidence type="ECO:0000313" key="2">
    <source>
        <dbReference type="EMBL" id="ODQ79491.1"/>
    </source>
</evidence>
<gene>
    <name evidence="2" type="ORF">BABINDRAFT_161889</name>
</gene>
<evidence type="ECO:0000313" key="3">
    <source>
        <dbReference type="Proteomes" id="UP000094336"/>
    </source>
</evidence>
<accession>A0A1E3QP98</accession>
<sequence>MPNVPYKFISLSVRHNDLFSAASQPNLRQSFKNEVSDQPVPITNSSQANQVESAPSPLNISSAQYEELTKRANMHTGAGRLQAISEYDFFFLLPAAAFSPSFQGPEDLMAFSIRDSPYLYSLREMLDSFASKPPSNVESSTNTSSQNLQLLIADVVAISDVGAEKSILSVIRNALSMCTVGFHRWGESPNQWLVHGFLSKLILESNERISTPNRLSWAVYTSDMYMALLMNRESNFKTLPFSRPDDIQFNLLDLVRVKNQLGTVHYLDTRSLVSSIAKYAIILGDILSGVHLFLPIRNELLGSSNAVYDSVPKILRAEYYFEGDKLMPVHLYTSLYLVHCGIRYILLAQQFEEGFQSQIVQVFGEEELGERCTKFRHMPGSHKQSNESSGKTTTFLYINDSEMTELVEMTVLIEASLALRSSVSSPPENASETVIGDTWLLTVILDPLCALLSNDCFIKYAEQQSSRTADSGTAKGTVLRFFVCLLSTSLVRLSNVKTAHSPKLRDVLAGLKARPLKVLNRAEFKKFNTTIKSAIRKIRNLPTPSKRNYGTKSDKPPPRPSTKKNRVDKPEAELKPLKTPKVELLPRSTQRQTPELQSHSMDKPGNYFSQLKEALAQLSYVHDAATKSGRFFPTTLFLSTFDSSHNGSKREALTISRISPPFMDRTLIPLSAFEALFPENWQMEFPPATSMSFHMPMAANSNEVPPFHLTLIPEPPLLNSGLYQGSGVDMASSSSAVSQEFHMEQFSLDSKLSRAELYMSYGMRTVNNPNGLEETTEYLATNAGFSDGSMFHHAYDRDI</sequence>
<evidence type="ECO:0008006" key="4">
    <source>
        <dbReference type="Google" id="ProtNLM"/>
    </source>
</evidence>
<dbReference type="AlphaFoldDB" id="A0A1E3QP98"/>
<evidence type="ECO:0000256" key="1">
    <source>
        <dbReference type="SAM" id="MobiDB-lite"/>
    </source>
</evidence>
<dbReference type="GeneID" id="30146913"/>
<protein>
    <recommendedName>
        <fullName evidence="4">Transcription factor domain-containing protein</fullName>
    </recommendedName>
</protein>